<dbReference type="Pfam" id="PF12746">
    <property type="entry name" value="GNAT_acetyltran"/>
    <property type="match status" value="1"/>
</dbReference>
<feature type="domain" description="N-acetyltransferase" evidence="1">
    <location>
        <begin position="116"/>
        <end position="243"/>
    </location>
</feature>
<dbReference type="RefSeq" id="WP_203765611.1">
    <property type="nucleotide sequence ID" value="NZ_BAAAYJ010000022.1"/>
</dbReference>
<dbReference type="InterPro" id="IPR000182">
    <property type="entry name" value="GNAT_dom"/>
</dbReference>
<dbReference type="Gene3D" id="3.40.630.30">
    <property type="match status" value="1"/>
</dbReference>
<dbReference type="SUPFAM" id="SSF55729">
    <property type="entry name" value="Acyl-CoA N-acyltransferases (Nat)"/>
    <property type="match status" value="1"/>
</dbReference>
<dbReference type="GO" id="GO:0016747">
    <property type="term" value="F:acyltransferase activity, transferring groups other than amino-acyl groups"/>
    <property type="evidence" value="ECO:0007669"/>
    <property type="project" value="InterPro"/>
</dbReference>
<proteinExistence type="predicted"/>
<organism evidence="2 3">
    <name type="scientific">Actinoplanes nipponensis</name>
    <dbReference type="NCBI Taxonomy" id="135950"/>
    <lineage>
        <taxon>Bacteria</taxon>
        <taxon>Bacillati</taxon>
        <taxon>Actinomycetota</taxon>
        <taxon>Actinomycetes</taxon>
        <taxon>Micromonosporales</taxon>
        <taxon>Micromonosporaceae</taxon>
        <taxon>Actinoplanes</taxon>
    </lineage>
</organism>
<dbReference type="PROSITE" id="PS51186">
    <property type="entry name" value="GNAT"/>
    <property type="match status" value="1"/>
</dbReference>
<sequence length="243" mass="24797">MTDDALLAHARRLWTTLAATPVTFSTAPVGVAVSPRSRLCPPGWVGIVTLGDAAIATAPDDHTAEIVRRALDGRPAVAVTDPAAVGHRLPIGEVLGPAILAYCDPAQFRPGASGAVPLVPADHADLAALLARVPAGDAAESGLDEITSPAFVVRGASGIIAAAGYRAWPGGAAHLSVLTAPAERGRGLARIVAAAAVTAALRAGLLPQWRARPAESRRVARALGFRELGTQLSIRLTLAGRPD</sequence>
<dbReference type="AlphaFoldDB" id="A0A919JIN0"/>
<evidence type="ECO:0000313" key="2">
    <source>
        <dbReference type="EMBL" id="GIE47499.1"/>
    </source>
</evidence>
<dbReference type="InterPro" id="IPR027365">
    <property type="entry name" value="GNAT_acetyltra_YdfB-like"/>
</dbReference>
<accession>A0A919JIN0</accession>
<keyword evidence="3" id="KW-1185">Reference proteome</keyword>
<name>A0A919JIN0_9ACTN</name>
<dbReference type="EMBL" id="BOMQ01000013">
    <property type="protein sequence ID" value="GIE47499.1"/>
    <property type="molecule type" value="Genomic_DNA"/>
</dbReference>
<protein>
    <recommendedName>
        <fullName evidence="1">N-acetyltransferase domain-containing protein</fullName>
    </recommendedName>
</protein>
<gene>
    <name evidence="2" type="ORF">Ani05nite_10330</name>
</gene>
<reference evidence="2" key="1">
    <citation type="submission" date="2021-01" db="EMBL/GenBank/DDBJ databases">
        <title>Whole genome shotgun sequence of Actinoplanes nipponensis NBRC 14063.</title>
        <authorList>
            <person name="Komaki H."/>
            <person name="Tamura T."/>
        </authorList>
    </citation>
    <scope>NUCLEOTIDE SEQUENCE</scope>
    <source>
        <strain evidence="2">NBRC 14063</strain>
    </source>
</reference>
<dbReference type="InterPro" id="IPR016181">
    <property type="entry name" value="Acyl_CoA_acyltransferase"/>
</dbReference>
<evidence type="ECO:0000259" key="1">
    <source>
        <dbReference type="PROSITE" id="PS51186"/>
    </source>
</evidence>
<comment type="caution">
    <text evidence="2">The sequence shown here is derived from an EMBL/GenBank/DDBJ whole genome shotgun (WGS) entry which is preliminary data.</text>
</comment>
<evidence type="ECO:0000313" key="3">
    <source>
        <dbReference type="Proteomes" id="UP000647172"/>
    </source>
</evidence>
<dbReference type="Proteomes" id="UP000647172">
    <property type="component" value="Unassembled WGS sequence"/>
</dbReference>